<dbReference type="CDD" id="cd02440">
    <property type="entry name" value="AdoMet_MTases"/>
    <property type="match status" value="1"/>
</dbReference>
<evidence type="ECO:0000313" key="3">
    <source>
        <dbReference type="Proteomes" id="UP000054304"/>
    </source>
</evidence>
<dbReference type="GO" id="GO:0008757">
    <property type="term" value="F:S-adenosylmethionine-dependent methyltransferase activity"/>
    <property type="evidence" value="ECO:0007669"/>
    <property type="project" value="InterPro"/>
</dbReference>
<dbReference type="RefSeq" id="XP_022630734.1">
    <property type="nucleotide sequence ID" value="XM_022774299.1"/>
</dbReference>
<evidence type="ECO:0000259" key="1">
    <source>
        <dbReference type="Pfam" id="PF08241"/>
    </source>
</evidence>
<gene>
    <name evidence="2" type="ORF">LALA0_S12e00980g</name>
</gene>
<name>A0A0C7N335_9SACH</name>
<dbReference type="PANTHER" id="PTHR43591:SF110">
    <property type="entry name" value="RHODANESE DOMAIN-CONTAINING PROTEIN"/>
    <property type="match status" value="1"/>
</dbReference>
<organism evidence="2 3">
    <name type="scientific">Lachancea lanzarotensis</name>
    <dbReference type="NCBI Taxonomy" id="1245769"/>
    <lineage>
        <taxon>Eukaryota</taxon>
        <taxon>Fungi</taxon>
        <taxon>Dikarya</taxon>
        <taxon>Ascomycota</taxon>
        <taxon>Saccharomycotina</taxon>
        <taxon>Saccharomycetes</taxon>
        <taxon>Saccharomycetales</taxon>
        <taxon>Saccharomycetaceae</taxon>
        <taxon>Lachancea</taxon>
    </lineage>
</organism>
<dbReference type="SUPFAM" id="SSF53335">
    <property type="entry name" value="S-adenosyl-L-methionine-dependent methyltransferases"/>
    <property type="match status" value="1"/>
</dbReference>
<dbReference type="InterPro" id="IPR029063">
    <property type="entry name" value="SAM-dependent_MTases_sf"/>
</dbReference>
<dbReference type="STRING" id="1245769.A0A0C7N335"/>
<dbReference type="GeneID" id="34688084"/>
<dbReference type="HOGENOM" id="CLU_037990_10_0_1"/>
<proteinExistence type="predicted"/>
<dbReference type="PANTHER" id="PTHR43591">
    <property type="entry name" value="METHYLTRANSFERASE"/>
    <property type="match status" value="1"/>
</dbReference>
<reference evidence="2 3" key="1">
    <citation type="submission" date="2014-12" db="EMBL/GenBank/DDBJ databases">
        <authorList>
            <person name="Neuveglise Cecile"/>
        </authorList>
    </citation>
    <scope>NUCLEOTIDE SEQUENCE [LARGE SCALE GENOMIC DNA]</scope>
    <source>
        <strain evidence="2 3">CBS 12615</strain>
    </source>
</reference>
<dbReference type="Pfam" id="PF08241">
    <property type="entry name" value="Methyltransf_11"/>
    <property type="match status" value="1"/>
</dbReference>
<dbReference type="AlphaFoldDB" id="A0A0C7N335"/>
<accession>A0A0C7N335</accession>
<sequence length="253" mass="28209">MDNRSYTARQYDPRARDYVTSTVHSQGPDLATLDTLVRSNRFQNVLDLGCGGGHVSYCVAPHAGQVVACDVAQEMLTSVQQEAEERGLTNISFVQSCAEKLPFADGHFDAIFCRFTTHHWDNALAGLQEARRVLKPAGIAVFIDVTAPRSPLFDTWLQTLELLRDVSHTRDFSVAEWATLLANAGFNIRNTGTHRLRMEFESWIARTKTPAERVTAIRSLQNCAPSDVVNYFDIESDGSFTIDVTTFTTGHHK</sequence>
<dbReference type="OrthoDB" id="10027013at2759"/>
<keyword evidence="3" id="KW-1185">Reference proteome</keyword>
<dbReference type="Gene3D" id="3.40.50.150">
    <property type="entry name" value="Vaccinia Virus protein VP39"/>
    <property type="match status" value="1"/>
</dbReference>
<feature type="domain" description="Methyltransferase type 11" evidence="1">
    <location>
        <begin position="46"/>
        <end position="142"/>
    </location>
</feature>
<protein>
    <submittedName>
        <fullName evidence="2">LALA0S12e00980g1_1</fullName>
    </submittedName>
</protein>
<dbReference type="InterPro" id="IPR013216">
    <property type="entry name" value="Methyltransf_11"/>
</dbReference>
<dbReference type="Proteomes" id="UP000054304">
    <property type="component" value="Unassembled WGS sequence"/>
</dbReference>
<dbReference type="EMBL" id="LN736371">
    <property type="protein sequence ID" value="CEP64529.1"/>
    <property type="molecule type" value="Genomic_DNA"/>
</dbReference>
<evidence type="ECO:0000313" key="2">
    <source>
        <dbReference type="EMBL" id="CEP64529.1"/>
    </source>
</evidence>